<organism evidence="2 3">
    <name type="scientific">Linnemannia elongata AG-77</name>
    <dbReference type="NCBI Taxonomy" id="1314771"/>
    <lineage>
        <taxon>Eukaryota</taxon>
        <taxon>Fungi</taxon>
        <taxon>Fungi incertae sedis</taxon>
        <taxon>Mucoromycota</taxon>
        <taxon>Mortierellomycotina</taxon>
        <taxon>Mortierellomycetes</taxon>
        <taxon>Mortierellales</taxon>
        <taxon>Mortierellaceae</taxon>
        <taxon>Linnemannia</taxon>
    </lineage>
</organism>
<feature type="signal peptide" evidence="1">
    <location>
        <begin position="1"/>
        <end position="20"/>
    </location>
</feature>
<dbReference type="EMBL" id="KV442042">
    <property type="protein sequence ID" value="OAQ29216.1"/>
    <property type="molecule type" value="Genomic_DNA"/>
</dbReference>
<keyword evidence="1" id="KW-0732">Signal</keyword>
<dbReference type="OrthoDB" id="2442779at2759"/>
<reference evidence="2 3" key="1">
    <citation type="submission" date="2016-05" db="EMBL/GenBank/DDBJ databases">
        <title>Genome sequencing reveals origins of a unique bacterial endosymbiosis in the earliest lineages of terrestrial Fungi.</title>
        <authorList>
            <consortium name="DOE Joint Genome Institute"/>
            <person name="Uehling J."/>
            <person name="Gryganskyi A."/>
            <person name="Hameed K."/>
            <person name="Tschaplinski T."/>
            <person name="Misztal P."/>
            <person name="Wu S."/>
            <person name="Desiro A."/>
            <person name="Vande Pol N."/>
            <person name="Du Z.-Y."/>
            <person name="Zienkiewicz A."/>
            <person name="Zienkiewicz K."/>
            <person name="Morin E."/>
            <person name="Tisserant E."/>
            <person name="Splivallo R."/>
            <person name="Hainaut M."/>
            <person name="Henrissat B."/>
            <person name="Ohm R."/>
            <person name="Kuo A."/>
            <person name="Yan J."/>
            <person name="Lipzen A."/>
            <person name="Nolan M."/>
            <person name="Labutti K."/>
            <person name="Barry K."/>
            <person name="Goldstein A."/>
            <person name="Labbe J."/>
            <person name="Schadt C."/>
            <person name="Tuskan G."/>
            <person name="Grigoriev I."/>
            <person name="Martin F."/>
            <person name="Vilgalys R."/>
            <person name="Bonito G."/>
        </authorList>
    </citation>
    <scope>NUCLEOTIDE SEQUENCE [LARGE SCALE GENOMIC DNA]</scope>
    <source>
        <strain evidence="2 3">AG-77</strain>
    </source>
</reference>
<proteinExistence type="predicted"/>
<dbReference type="AlphaFoldDB" id="A0A197JXP4"/>
<evidence type="ECO:0000313" key="3">
    <source>
        <dbReference type="Proteomes" id="UP000078512"/>
    </source>
</evidence>
<evidence type="ECO:0008006" key="4">
    <source>
        <dbReference type="Google" id="ProtNLM"/>
    </source>
</evidence>
<gene>
    <name evidence="2" type="ORF">K457DRAFT_1876035</name>
</gene>
<keyword evidence="3" id="KW-1185">Reference proteome</keyword>
<evidence type="ECO:0000313" key="2">
    <source>
        <dbReference type="EMBL" id="OAQ29216.1"/>
    </source>
</evidence>
<accession>A0A197JXP4</accession>
<sequence>MRFSTILATTTMVFLSVVSAQTKPDPATITACNTCIANAGIAAVPACKGLENTHVPAGATLNDKQKACLCGLVSNKTWLNSCSDKCPAAALSQLEEAYKLVVAAPGTCDNLSASTSNGNRFCGASSVKVAAAGAAALAVAGALL</sequence>
<evidence type="ECO:0000256" key="1">
    <source>
        <dbReference type="SAM" id="SignalP"/>
    </source>
</evidence>
<name>A0A197JXP4_9FUNG</name>
<dbReference type="Proteomes" id="UP000078512">
    <property type="component" value="Unassembled WGS sequence"/>
</dbReference>
<feature type="chain" id="PRO_5008276367" description="Extracellular membrane protein CFEM domain-containing protein" evidence="1">
    <location>
        <begin position="21"/>
        <end position="144"/>
    </location>
</feature>
<protein>
    <recommendedName>
        <fullName evidence="4">Extracellular membrane protein CFEM domain-containing protein</fullName>
    </recommendedName>
</protein>